<evidence type="ECO:0000313" key="2">
    <source>
        <dbReference type="Proteomes" id="UP000814140"/>
    </source>
</evidence>
<sequence>MAPTTQRAVVVAENGTVVLKDSIPVPKPGPNEVLIKVVAAAQNPTDWKTAQKAARVGAVSGCDFAGIVEEIGSAVPEGVRTIGERVAGFVRGGISSKGAFSEYLTASAQYGIVRIPDNWTFEEGAQLGVASLTALQTLYESHHLPTPLEPTSTPIPVLVSGGATAVGQYVIQIAKLSGLYIVATASKKNFDFVNPREGVTTIFSGAPVLLGEDLEYPTKRILTPEDRKRGLEFVDLLSKILATGKVKPNPLLILPKGLASVPEGFQYMLDGKVSAQKLVYRIADTPNL</sequence>
<reference evidence="1" key="2">
    <citation type="journal article" date="2022" name="New Phytol.">
        <title>Evolutionary transition to the ectomycorrhizal habit in the genomes of a hyperdiverse lineage of mushroom-forming fungi.</title>
        <authorList>
            <person name="Looney B."/>
            <person name="Miyauchi S."/>
            <person name="Morin E."/>
            <person name="Drula E."/>
            <person name="Courty P.E."/>
            <person name="Kohler A."/>
            <person name="Kuo A."/>
            <person name="LaButti K."/>
            <person name="Pangilinan J."/>
            <person name="Lipzen A."/>
            <person name="Riley R."/>
            <person name="Andreopoulos W."/>
            <person name="He G."/>
            <person name="Johnson J."/>
            <person name="Nolan M."/>
            <person name="Tritt A."/>
            <person name="Barry K.W."/>
            <person name="Grigoriev I.V."/>
            <person name="Nagy L.G."/>
            <person name="Hibbett D."/>
            <person name="Henrissat B."/>
            <person name="Matheny P.B."/>
            <person name="Labbe J."/>
            <person name="Martin F.M."/>
        </authorList>
    </citation>
    <scope>NUCLEOTIDE SEQUENCE</scope>
    <source>
        <strain evidence="1">HHB10654</strain>
    </source>
</reference>
<organism evidence="1 2">
    <name type="scientific">Artomyces pyxidatus</name>
    <dbReference type="NCBI Taxonomy" id="48021"/>
    <lineage>
        <taxon>Eukaryota</taxon>
        <taxon>Fungi</taxon>
        <taxon>Dikarya</taxon>
        <taxon>Basidiomycota</taxon>
        <taxon>Agaricomycotina</taxon>
        <taxon>Agaricomycetes</taxon>
        <taxon>Russulales</taxon>
        <taxon>Auriscalpiaceae</taxon>
        <taxon>Artomyces</taxon>
    </lineage>
</organism>
<evidence type="ECO:0000313" key="1">
    <source>
        <dbReference type="EMBL" id="KAI0059165.1"/>
    </source>
</evidence>
<keyword evidence="2" id="KW-1185">Reference proteome</keyword>
<accession>A0ACB8SRU2</accession>
<comment type="caution">
    <text evidence="1">The sequence shown here is derived from an EMBL/GenBank/DDBJ whole genome shotgun (WGS) entry which is preliminary data.</text>
</comment>
<name>A0ACB8SRU2_9AGAM</name>
<reference evidence="1" key="1">
    <citation type="submission" date="2021-03" db="EMBL/GenBank/DDBJ databases">
        <authorList>
            <consortium name="DOE Joint Genome Institute"/>
            <person name="Ahrendt S."/>
            <person name="Looney B.P."/>
            <person name="Miyauchi S."/>
            <person name="Morin E."/>
            <person name="Drula E."/>
            <person name="Courty P.E."/>
            <person name="Chicoki N."/>
            <person name="Fauchery L."/>
            <person name="Kohler A."/>
            <person name="Kuo A."/>
            <person name="Labutti K."/>
            <person name="Pangilinan J."/>
            <person name="Lipzen A."/>
            <person name="Riley R."/>
            <person name="Andreopoulos W."/>
            <person name="He G."/>
            <person name="Johnson J."/>
            <person name="Barry K.W."/>
            <person name="Grigoriev I.V."/>
            <person name="Nagy L."/>
            <person name="Hibbett D."/>
            <person name="Henrissat B."/>
            <person name="Matheny P.B."/>
            <person name="Labbe J."/>
            <person name="Martin F."/>
        </authorList>
    </citation>
    <scope>NUCLEOTIDE SEQUENCE</scope>
    <source>
        <strain evidence="1">HHB10654</strain>
    </source>
</reference>
<dbReference type="EMBL" id="MU277228">
    <property type="protein sequence ID" value="KAI0059165.1"/>
    <property type="molecule type" value="Genomic_DNA"/>
</dbReference>
<gene>
    <name evidence="1" type="ORF">BV25DRAFT_1871620</name>
</gene>
<dbReference type="Proteomes" id="UP000814140">
    <property type="component" value="Unassembled WGS sequence"/>
</dbReference>
<proteinExistence type="predicted"/>
<protein>
    <submittedName>
        <fullName evidence="1">Dehydrogenase</fullName>
    </submittedName>
</protein>